<dbReference type="Proteomes" id="UP000499080">
    <property type="component" value="Unassembled WGS sequence"/>
</dbReference>
<evidence type="ECO:0000313" key="2">
    <source>
        <dbReference type="Proteomes" id="UP000499080"/>
    </source>
</evidence>
<sequence length="102" mass="11888">MYATPIWNLAAPTNKKKIQVIQNKLLRIFRNSSCYIRTDIIHSDINIKTVDEFITHLSRKFFIGTINHPNDLIAFQISFTANNGKHRYPYSTTKWSLPLKPP</sequence>
<organism evidence="1 2">
    <name type="scientific">Araneus ventricosus</name>
    <name type="common">Orbweaver spider</name>
    <name type="synonym">Epeira ventricosa</name>
    <dbReference type="NCBI Taxonomy" id="182803"/>
    <lineage>
        <taxon>Eukaryota</taxon>
        <taxon>Metazoa</taxon>
        <taxon>Ecdysozoa</taxon>
        <taxon>Arthropoda</taxon>
        <taxon>Chelicerata</taxon>
        <taxon>Arachnida</taxon>
        <taxon>Araneae</taxon>
        <taxon>Araneomorphae</taxon>
        <taxon>Entelegynae</taxon>
        <taxon>Araneoidea</taxon>
        <taxon>Araneidae</taxon>
        <taxon>Araneus</taxon>
    </lineage>
</organism>
<reference evidence="1 2" key="1">
    <citation type="journal article" date="2019" name="Sci. Rep.">
        <title>Orb-weaving spider Araneus ventricosus genome elucidates the spidroin gene catalogue.</title>
        <authorList>
            <person name="Kono N."/>
            <person name="Nakamura H."/>
            <person name="Ohtoshi R."/>
            <person name="Moran D.A.P."/>
            <person name="Shinohara A."/>
            <person name="Yoshida Y."/>
            <person name="Fujiwara M."/>
            <person name="Mori M."/>
            <person name="Tomita M."/>
            <person name="Arakawa K."/>
        </authorList>
    </citation>
    <scope>NUCLEOTIDE SEQUENCE [LARGE SCALE GENOMIC DNA]</scope>
</reference>
<dbReference type="EMBL" id="BGPR01007383">
    <property type="protein sequence ID" value="GBN26439.1"/>
    <property type="molecule type" value="Genomic_DNA"/>
</dbReference>
<accession>A0A4Y2MIP9</accession>
<protein>
    <recommendedName>
        <fullName evidence="3">Reverse transcriptase domain-containing protein</fullName>
    </recommendedName>
</protein>
<gene>
    <name evidence="1" type="ORF">AVEN_27692_1</name>
</gene>
<keyword evidence="2" id="KW-1185">Reference proteome</keyword>
<name>A0A4Y2MIP9_ARAVE</name>
<proteinExistence type="predicted"/>
<comment type="caution">
    <text evidence="1">The sequence shown here is derived from an EMBL/GenBank/DDBJ whole genome shotgun (WGS) entry which is preliminary data.</text>
</comment>
<evidence type="ECO:0000313" key="1">
    <source>
        <dbReference type="EMBL" id="GBN26439.1"/>
    </source>
</evidence>
<evidence type="ECO:0008006" key="3">
    <source>
        <dbReference type="Google" id="ProtNLM"/>
    </source>
</evidence>
<dbReference type="AlphaFoldDB" id="A0A4Y2MIP9"/>